<keyword evidence="3" id="KW-0862">Zinc</keyword>
<reference evidence="6 7" key="1">
    <citation type="submission" date="2020-03" db="EMBL/GenBank/DDBJ databases">
        <title>Dissostichus mawsoni Genome sequencing and assembly.</title>
        <authorList>
            <person name="Park H."/>
        </authorList>
    </citation>
    <scope>NUCLEOTIDE SEQUENCE [LARGE SCALE GENOMIC DNA]</scope>
    <source>
        <strain evidence="6">DM0001</strain>
        <tissue evidence="6">Muscle</tissue>
    </source>
</reference>
<dbReference type="InterPro" id="IPR013320">
    <property type="entry name" value="ConA-like_dom_sf"/>
</dbReference>
<sequence length="618" mass="70817">MISEKTKVNRAVIKMEECCTEPDPLSCSICFDRLKSPVTLHCGHSYCMDCVNGYWDQENHRGVYSCPQCRRTFRRRPVLNKNTVLANLAEKHDKLLEVYCRSDGQCICLLCGWMNTKCSGDAAVDQNEKAYAEMVRMADERRCATKDLIRVQQKAAVSRAEALVDRLEKDISERRKGQDDLKQLSLTEDHIHFLQIEQQTPFYFVKKAISDLTDRMENVSIAIAEISQTRKVKLTEPHKMAYSEDLFDCSICLKLLEDPVTTSCGHSYCMKCINNFWDGHNDRGKSYSCPQCRQTQLGQTKLKIADRLLHSESKIMELRQAAGSIRDAAWEACDDLETCVRNTSRKRSEMRERVGEAEKSAVDWTNIRVGQLECEVSELRSREDRLNQLSLTEDPIQFVQGFKALGDLPVFAESSPNTLTELISGQTKKLKNLCNKEKIELLHDPEKNLLWKRPTIHKKTISRMYLLTKYKGDTTMEVDPNTVAACLNLSDRNTEISWSDRDQAHPDHADRFSYYHQALCKNSLQYSHYWEVEWDGGIVDLAVSYRSIERNGSGKRLLFRPQRAVLEINLLVVRVGIHLDFEAGTLGFYSVSDSGSFSQLHHVQTLFTEPLYPGFSVD</sequence>
<dbReference type="InterPro" id="IPR051051">
    <property type="entry name" value="E3_ubiq-ligase_TRIM/RNF"/>
</dbReference>
<gene>
    <name evidence="6" type="ORF">F7725_022628</name>
</gene>
<dbReference type="GO" id="GO:0008270">
    <property type="term" value="F:zinc ion binding"/>
    <property type="evidence" value="ECO:0007669"/>
    <property type="project" value="UniProtKB-KW"/>
</dbReference>
<keyword evidence="2 4" id="KW-0863">Zinc-finger</keyword>
<organism evidence="6 7">
    <name type="scientific">Dissostichus mawsoni</name>
    <name type="common">Antarctic cod</name>
    <dbReference type="NCBI Taxonomy" id="36200"/>
    <lineage>
        <taxon>Eukaryota</taxon>
        <taxon>Metazoa</taxon>
        <taxon>Chordata</taxon>
        <taxon>Craniata</taxon>
        <taxon>Vertebrata</taxon>
        <taxon>Euteleostomi</taxon>
        <taxon>Actinopterygii</taxon>
        <taxon>Neopterygii</taxon>
        <taxon>Teleostei</taxon>
        <taxon>Neoteleostei</taxon>
        <taxon>Acanthomorphata</taxon>
        <taxon>Eupercaria</taxon>
        <taxon>Perciformes</taxon>
        <taxon>Notothenioidei</taxon>
        <taxon>Nototheniidae</taxon>
        <taxon>Dissostichus</taxon>
    </lineage>
</organism>
<feature type="domain" description="RING-type" evidence="5">
    <location>
        <begin position="249"/>
        <end position="293"/>
    </location>
</feature>
<evidence type="ECO:0000256" key="4">
    <source>
        <dbReference type="PROSITE-ProRule" id="PRU00175"/>
    </source>
</evidence>
<dbReference type="PROSITE" id="PS50089">
    <property type="entry name" value="ZF_RING_2"/>
    <property type="match status" value="2"/>
</dbReference>
<dbReference type="Pfam" id="PF25600">
    <property type="entry name" value="TRIM_CC"/>
    <property type="match status" value="2"/>
</dbReference>
<dbReference type="InterPro" id="IPR058030">
    <property type="entry name" value="TRIM8/14/16/25/29/45/65_CC"/>
</dbReference>
<dbReference type="Gene3D" id="3.30.160.60">
    <property type="entry name" value="Classic Zinc Finger"/>
    <property type="match status" value="1"/>
</dbReference>
<evidence type="ECO:0000313" key="7">
    <source>
        <dbReference type="Proteomes" id="UP000518266"/>
    </source>
</evidence>
<dbReference type="SUPFAM" id="SSF49899">
    <property type="entry name" value="Concanavalin A-like lectins/glucanases"/>
    <property type="match status" value="1"/>
</dbReference>
<evidence type="ECO:0000256" key="3">
    <source>
        <dbReference type="ARBA" id="ARBA00022833"/>
    </source>
</evidence>
<feature type="domain" description="RING-type" evidence="5">
    <location>
        <begin position="27"/>
        <end position="70"/>
    </location>
</feature>
<dbReference type="SUPFAM" id="SSF57850">
    <property type="entry name" value="RING/U-box"/>
    <property type="match status" value="2"/>
</dbReference>
<evidence type="ECO:0000259" key="5">
    <source>
        <dbReference type="PROSITE" id="PS50089"/>
    </source>
</evidence>
<proteinExistence type="predicted"/>
<evidence type="ECO:0000313" key="6">
    <source>
        <dbReference type="EMBL" id="KAF3854573.1"/>
    </source>
</evidence>
<dbReference type="AlphaFoldDB" id="A0A7J5YZE9"/>
<dbReference type="EMBL" id="JAAKFY010000007">
    <property type="protein sequence ID" value="KAF3854573.1"/>
    <property type="molecule type" value="Genomic_DNA"/>
</dbReference>
<dbReference type="Pfam" id="PF15227">
    <property type="entry name" value="zf-C3HC4_4"/>
    <property type="match status" value="2"/>
</dbReference>
<dbReference type="Proteomes" id="UP000518266">
    <property type="component" value="Unassembled WGS sequence"/>
</dbReference>
<accession>A0A7J5YZE9</accession>
<dbReference type="PANTHER" id="PTHR25465:SF14">
    <property type="entry name" value="E3 UBIQUITIN-PROTEIN LIGASE TRIM65"/>
    <property type="match status" value="1"/>
</dbReference>
<dbReference type="SUPFAM" id="SSF57845">
    <property type="entry name" value="B-box zinc-binding domain"/>
    <property type="match status" value="1"/>
</dbReference>
<evidence type="ECO:0000256" key="1">
    <source>
        <dbReference type="ARBA" id="ARBA00022723"/>
    </source>
</evidence>
<dbReference type="PROSITE" id="PS00518">
    <property type="entry name" value="ZF_RING_1"/>
    <property type="match status" value="2"/>
</dbReference>
<keyword evidence="1" id="KW-0479">Metal-binding</keyword>
<protein>
    <recommendedName>
        <fullName evidence="5">RING-type domain-containing protein</fullName>
    </recommendedName>
</protein>
<evidence type="ECO:0000256" key="2">
    <source>
        <dbReference type="ARBA" id="ARBA00022771"/>
    </source>
</evidence>
<keyword evidence="7" id="KW-1185">Reference proteome</keyword>
<dbReference type="PANTHER" id="PTHR25465">
    <property type="entry name" value="B-BOX DOMAIN CONTAINING"/>
    <property type="match status" value="1"/>
</dbReference>
<name>A0A7J5YZE9_DISMA</name>
<dbReference type="InterPro" id="IPR013083">
    <property type="entry name" value="Znf_RING/FYVE/PHD"/>
</dbReference>
<dbReference type="InterPro" id="IPR001841">
    <property type="entry name" value="Znf_RING"/>
</dbReference>
<comment type="caution">
    <text evidence="6">The sequence shown here is derived from an EMBL/GenBank/DDBJ whole genome shotgun (WGS) entry which is preliminary data.</text>
</comment>
<dbReference type="SMART" id="SM00589">
    <property type="entry name" value="PRY"/>
    <property type="match status" value="1"/>
</dbReference>
<dbReference type="Gene3D" id="2.60.120.920">
    <property type="match status" value="2"/>
</dbReference>
<dbReference type="InterPro" id="IPR006574">
    <property type="entry name" value="PRY"/>
</dbReference>
<dbReference type="InterPro" id="IPR043136">
    <property type="entry name" value="B30.2/SPRY_sf"/>
</dbReference>
<feature type="non-terminal residue" evidence="6">
    <location>
        <position position="618"/>
    </location>
</feature>
<dbReference type="Pfam" id="PF13765">
    <property type="entry name" value="PRY"/>
    <property type="match status" value="1"/>
</dbReference>
<dbReference type="Gene3D" id="3.30.40.10">
    <property type="entry name" value="Zinc/RING finger domain, C3HC4 (zinc finger)"/>
    <property type="match status" value="2"/>
</dbReference>
<dbReference type="SMART" id="SM00184">
    <property type="entry name" value="RING"/>
    <property type="match status" value="2"/>
</dbReference>
<dbReference type="InterPro" id="IPR017907">
    <property type="entry name" value="Znf_RING_CS"/>
</dbReference>
<dbReference type="OrthoDB" id="6105938at2759"/>